<dbReference type="InterPro" id="IPR042099">
    <property type="entry name" value="ANL_N_sf"/>
</dbReference>
<dbReference type="InterPro" id="IPR053158">
    <property type="entry name" value="CapK_Type1_Caps_Biosynth"/>
</dbReference>
<evidence type="ECO:0000313" key="1">
    <source>
        <dbReference type="EMBL" id="VAW68833.1"/>
    </source>
</evidence>
<dbReference type="AlphaFoldDB" id="A0A3B0XXG6"/>
<reference evidence="1" key="1">
    <citation type="submission" date="2018-06" db="EMBL/GenBank/DDBJ databases">
        <authorList>
            <person name="Zhirakovskaya E."/>
        </authorList>
    </citation>
    <scope>NUCLEOTIDE SEQUENCE</scope>
</reference>
<sequence>MAHKIMLIIVFIRSFMQARFRHFKTRKQLKKWQKKNFIKFQQQVLLYSEYYTQYRHEALSKYPVLNKKEHMAAFNQINTGKLDREQALSIAICAEDNRDFKGKYGRFSVGLSSGTSGSRGLFVTSDKERAEWAGYIVGKMLPIGMYRHRIAFFLRANNNLYETVNSFFIGFQFFDLIRPLTLHIKNLNKLNPTVLIAPAQVLVALAKLSNDELKIKPLKIISVAEVLENHDREIIERRFNQLVHQIYQCTEGFLGATCSAGNLHLNEDITIIEKQWVDKASGRFVPIVTDIRRSTQPVVRYRLDDILIEDDALCPCGSAMTRLKAIEGRCDDVLQLTSLSGAKQDIYPDFIRNRIIASHKDLQDYQVTQLKNEILQVNIRPYNEQLKDAIIKKLSVLWEEIGVNVPVYEFNSLDDKVSMVKKRRVSRADCG</sequence>
<dbReference type="Gene3D" id="3.40.50.12780">
    <property type="entry name" value="N-terminal domain of ligase-like"/>
    <property type="match status" value="1"/>
</dbReference>
<accession>A0A3B0XXG6</accession>
<name>A0A3B0XXG6_9ZZZZ</name>
<proteinExistence type="predicted"/>
<protein>
    <submittedName>
        <fullName evidence="1">Adenylate-forming enzyme</fullName>
    </submittedName>
</protein>
<dbReference type="PANTHER" id="PTHR36932">
    <property type="entry name" value="CAPSULAR POLYSACCHARIDE BIOSYNTHESIS PROTEIN"/>
    <property type="match status" value="1"/>
</dbReference>
<dbReference type="InterPro" id="IPR012685">
    <property type="entry name" value="CHP02304_F390_synth-rel"/>
</dbReference>
<gene>
    <name evidence="1" type="ORF">MNBD_GAMMA09-1061</name>
</gene>
<dbReference type="EMBL" id="UOFI01000139">
    <property type="protein sequence ID" value="VAW68833.1"/>
    <property type="molecule type" value="Genomic_DNA"/>
</dbReference>
<dbReference type="PANTHER" id="PTHR36932:SF1">
    <property type="entry name" value="CAPSULAR POLYSACCHARIDE BIOSYNTHESIS PROTEIN"/>
    <property type="match status" value="1"/>
</dbReference>
<organism evidence="1">
    <name type="scientific">hydrothermal vent metagenome</name>
    <dbReference type="NCBI Taxonomy" id="652676"/>
    <lineage>
        <taxon>unclassified sequences</taxon>
        <taxon>metagenomes</taxon>
        <taxon>ecological metagenomes</taxon>
    </lineage>
</organism>
<dbReference type="NCBIfam" id="TIGR02304">
    <property type="entry name" value="aden_form_hyp"/>
    <property type="match status" value="1"/>
</dbReference>